<comment type="caution">
    <text evidence="1">The sequence shown here is derived from an EMBL/GenBank/DDBJ whole genome shotgun (WGS) entry which is preliminary data.</text>
</comment>
<dbReference type="EMBL" id="PJEO01000014">
    <property type="protein sequence ID" value="PKQ46295.1"/>
    <property type="molecule type" value="Genomic_DNA"/>
</dbReference>
<gene>
    <name evidence="1" type="ORF">CSW08_03800</name>
</gene>
<protein>
    <submittedName>
        <fullName evidence="1">Uncharacterized protein</fullName>
    </submittedName>
</protein>
<proteinExistence type="predicted"/>
<dbReference type="AlphaFoldDB" id="A0A2N3HMZ1"/>
<sequence length="66" mass="7829">MSHKNLDIALIDEGELHLSDKNQYKLSDENSRKVLFSWQSYVYYFLVDKARLNSLLMGIRFFSIKV</sequence>
<dbReference type="RefSeq" id="WP_106658572.1">
    <property type="nucleotide sequence ID" value="NZ_PJEO01000014.1"/>
</dbReference>
<dbReference type="Proteomes" id="UP000233435">
    <property type="component" value="Unassembled WGS sequence"/>
</dbReference>
<organism evidence="1 2">
    <name type="scientific">Confluentibacter flavum</name>
    <dbReference type="NCBI Taxonomy" id="1909700"/>
    <lineage>
        <taxon>Bacteria</taxon>
        <taxon>Pseudomonadati</taxon>
        <taxon>Bacteroidota</taxon>
        <taxon>Flavobacteriia</taxon>
        <taxon>Flavobacteriales</taxon>
        <taxon>Flavobacteriaceae</taxon>
        <taxon>Confluentibacter</taxon>
    </lineage>
</organism>
<evidence type="ECO:0000313" key="2">
    <source>
        <dbReference type="Proteomes" id="UP000233435"/>
    </source>
</evidence>
<accession>A0A2N3HMZ1</accession>
<keyword evidence="2" id="KW-1185">Reference proteome</keyword>
<reference evidence="1 2" key="1">
    <citation type="submission" date="2017-12" db="EMBL/GenBank/DDBJ databases">
        <title>Confluentibacter flavum sp. nov., isolated from the saline lake.</title>
        <authorList>
            <person name="Yu L."/>
        </authorList>
    </citation>
    <scope>NUCLEOTIDE SEQUENCE [LARGE SCALE GENOMIC DNA]</scope>
    <source>
        <strain evidence="1 2">3B</strain>
    </source>
</reference>
<evidence type="ECO:0000313" key="1">
    <source>
        <dbReference type="EMBL" id="PKQ46295.1"/>
    </source>
</evidence>
<name>A0A2N3HMZ1_9FLAO</name>